<keyword evidence="9" id="KW-0012">Acyltransferase</keyword>
<dbReference type="PANTHER" id="PTHR39322">
    <property type="entry name" value="ACYL-HOMOSERINE-LACTONE SYNTHASE"/>
    <property type="match status" value="1"/>
</dbReference>
<dbReference type="AlphaFoldDB" id="A0A2R8CAN1"/>
<proteinExistence type="inferred from homology"/>
<protein>
    <recommendedName>
        <fullName evidence="1 8">Acyl-homoserine-lactone synthase</fullName>
        <ecNumber evidence="1 8">2.3.1.184</ecNumber>
    </recommendedName>
    <alternativeName>
        <fullName evidence="8">Autoinducer synthesis protein</fullName>
    </alternativeName>
</protein>
<keyword evidence="3 8" id="KW-0808">Transferase</keyword>
<gene>
    <name evidence="9" type="primary">anoI_2</name>
    <name evidence="9" type="ORF">TRM7615_03019</name>
</gene>
<dbReference type="Gene3D" id="3.40.630.30">
    <property type="match status" value="1"/>
</dbReference>
<name>A0A2R8CAN1_9RHOB</name>
<evidence type="ECO:0000256" key="2">
    <source>
        <dbReference type="ARBA" id="ARBA00022654"/>
    </source>
</evidence>
<keyword evidence="5 7" id="KW-0071">Autoinducer synthesis</keyword>
<dbReference type="EC" id="2.3.1.184" evidence="1 8"/>
<keyword evidence="2 7" id="KW-0673">Quorum sensing</keyword>
<comment type="similarity">
    <text evidence="7 8">Belongs to the autoinducer synthase family.</text>
</comment>
<evidence type="ECO:0000256" key="5">
    <source>
        <dbReference type="ARBA" id="ARBA00022929"/>
    </source>
</evidence>
<organism evidence="9 10">
    <name type="scientific">Falsiruegeria mediterranea M17</name>
    <dbReference type="NCBI Taxonomy" id="1200281"/>
    <lineage>
        <taxon>Bacteria</taxon>
        <taxon>Pseudomonadati</taxon>
        <taxon>Pseudomonadota</taxon>
        <taxon>Alphaproteobacteria</taxon>
        <taxon>Rhodobacterales</taxon>
        <taxon>Roseobacteraceae</taxon>
        <taxon>Falsiruegeria</taxon>
    </lineage>
</organism>
<accession>A0A2R8CAN1</accession>
<evidence type="ECO:0000256" key="7">
    <source>
        <dbReference type="PROSITE-ProRule" id="PRU00533"/>
    </source>
</evidence>
<dbReference type="PROSITE" id="PS00949">
    <property type="entry name" value="AUTOINDUCER_SYNTH_1"/>
    <property type="match status" value="1"/>
</dbReference>
<evidence type="ECO:0000256" key="4">
    <source>
        <dbReference type="ARBA" id="ARBA00022691"/>
    </source>
</evidence>
<dbReference type="EMBL" id="ONZG01000007">
    <property type="protein sequence ID" value="SPJ29500.1"/>
    <property type="molecule type" value="Genomic_DNA"/>
</dbReference>
<dbReference type="SUPFAM" id="SSF55729">
    <property type="entry name" value="Acyl-CoA N-acyltransferases (Nat)"/>
    <property type="match status" value="1"/>
</dbReference>
<dbReference type="InterPro" id="IPR018311">
    <property type="entry name" value="Autoind_synth_CS"/>
</dbReference>
<dbReference type="GO" id="GO:0007165">
    <property type="term" value="P:signal transduction"/>
    <property type="evidence" value="ECO:0007669"/>
    <property type="project" value="TreeGrafter"/>
</dbReference>
<dbReference type="InterPro" id="IPR016181">
    <property type="entry name" value="Acyl_CoA_acyltransferase"/>
</dbReference>
<dbReference type="GO" id="GO:0061579">
    <property type="term" value="F:N-acyl homoserine lactone synthase activity"/>
    <property type="evidence" value="ECO:0007669"/>
    <property type="project" value="UniProtKB-UniRule"/>
</dbReference>
<evidence type="ECO:0000256" key="1">
    <source>
        <dbReference type="ARBA" id="ARBA00012340"/>
    </source>
</evidence>
<dbReference type="PANTHER" id="PTHR39322:SF1">
    <property type="entry name" value="ISOVALERYL-HOMOSERINE LACTONE SYNTHASE"/>
    <property type="match status" value="1"/>
</dbReference>
<keyword evidence="4 8" id="KW-0949">S-adenosyl-L-methionine</keyword>
<evidence type="ECO:0000313" key="10">
    <source>
        <dbReference type="Proteomes" id="UP000244898"/>
    </source>
</evidence>
<dbReference type="InterPro" id="IPR001690">
    <property type="entry name" value="Autoind_synthase"/>
</dbReference>
<evidence type="ECO:0000313" key="9">
    <source>
        <dbReference type="EMBL" id="SPJ29500.1"/>
    </source>
</evidence>
<keyword evidence="10" id="KW-1185">Reference proteome</keyword>
<evidence type="ECO:0000256" key="6">
    <source>
        <dbReference type="ARBA" id="ARBA00048576"/>
    </source>
</evidence>
<dbReference type="PRINTS" id="PR01549">
    <property type="entry name" value="AUTOINDCRSYN"/>
</dbReference>
<dbReference type="Proteomes" id="UP000244898">
    <property type="component" value="Unassembled WGS sequence"/>
</dbReference>
<evidence type="ECO:0000256" key="8">
    <source>
        <dbReference type="RuleBase" id="RU361135"/>
    </source>
</evidence>
<reference evidence="10" key="1">
    <citation type="submission" date="2018-03" db="EMBL/GenBank/DDBJ databases">
        <authorList>
            <person name="Rodrigo-Torres L."/>
            <person name="Arahal R. D."/>
            <person name="Lucena T."/>
        </authorList>
    </citation>
    <scope>NUCLEOTIDE SEQUENCE [LARGE SCALE GENOMIC DNA]</scope>
    <source>
        <strain evidence="10">CECT 7615</strain>
    </source>
</reference>
<comment type="catalytic activity">
    <reaction evidence="6 8">
        <text>a fatty acyl-[ACP] + S-adenosyl-L-methionine = an N-acyl-L-homoserine lactone + S-methyl-5'-thioadenosine + holo-[ACP] + H(+)</text>
        <dbReference type="Rhea" id="RHEA:10096"/>
        <dbReference type="Rhea" id="RHEA-COMP:9685"/>
        <dbReference type="Rhea" id="RHEA-COMP:14125"/>
        <dbReference type="ChEBI" id="CHEBI:15378"/>
        <dbReference type="ChEBI" id="CHEBI:17509"/>
        <dbReference type="ChEBI" id="CHEBI:55474"/>
        <dbReference type="ChEBI" id="CHEBI:59789"/>
        <dbReference type="ChEBI" id="CHEBI:64479"/>
        <dbReference type="ChEBI" id="CHEBI:138651"/>
        <dbReference type="EC" id="2.3.1.184"/>
    </reaction>
</comment>
<evidence type="ECO:0000256" key="3">
    <source>
        <dbReference type="ARBA" id="ARBA00022679"/>
    </source>
</evidence>
<dbReference type="PROSITE" id="PS51187">
    <property type="entry name" value="AUTOINDUCER_SYNTH_2"/>
    <property type="match status" value="1"/>
</dbReference>
<dbReference type="GO" id="GO:0009372">
    <property type="term" value="P:quorum sensing"/>
    <property type="evidence" value="ECO:0007669"/>
    <property type="project" value="UniProtKB-UniRule"/>
</dbReference>
<sequence>MVPPDQIGNDWFTVNHLMGEKMIVVIDALNKHLFSSVLEDMFRLRGRVFGGRLGWDVTIEDGKEIDNFDKLDPAYVVGLDDDGNVISAVRALQTTGPHMLSDVFHAILDGEAPLRSATMWESTRFCVDTQRLTRGKDRNSVSYATCELMIGSLEFARRSGIQDIVTVMDPVMDRVLKRSNNAPYGYVGKTVPMGKVPALAALLDCTEERINNVREFAGIEHDVFLTEEEALKLLIHSKSTEKMPLDTATNSTPANRDHKPLSSLEKYFVEQMRAAKTEDEVKSVLELIEALSDSFSPEQRRTLRQTPWALANEA</sequence>
<dbReference type="Pfam" id="PF00765">
    <property type="entry name" value="Autoind_synth"/>
    <property type="match status" value="1"/>
</dbReference>